<keyword evidence="7" id="KW-1185">Reference proteome</keyword>
<keyword evidence="2" id="KW-0285">Flavoprotein</keyword>
<dbReference type="AlphaFoldDB" id="A0A164S0Q7"/>
<comment type="similarity">
    <text evidence="1">Belongs to the FAD-binding monooxygenase family.</text>
</comment>
<keyword evidence="5" id="KW-0472">Membrane</keyword>
<organism evidence="6 7">
    <name type="scientific">Sistotremastrum niveocremeum HHB9708</name>
    <dbReference type="NCBI Taxonomy" id="1314777"/>
    <lineage>
        <taxon>Eukaryota</taxon>
        <taxon>Fungi</taxon>
        <taxon>Dikarya</taxon>
        <taxon>Basidiomycota</taxon>
        <taxon>Agaricomycotina</taxon>
        <taxon>Agaricomycetes</taxon>
        <taxon>Sistotremastrales</taxon>
        <taxon>Sistotremastraceae</taxon>
        <taxon>Sertulicium</taxon>
        <taxon>Sertulicium niveocremeum</taxon>
    </lineage>
</organism>
<evidence type="ECO:0000256" key="5">
    <source>
        <dbReference type="SAM" id="Phobius"/>
    </source>
</evidence>
<keyword evidence="5" id="KW-0812">Transmembrane</keyword>
<sequence>MNTPDEKSTQSRSSRANARSGIVIIGAGIGGISAAIALIEKLGFHDFIIYEKADDVGGTWRDNTYPGCACDVSSHWYSLSTEINPDWTQRYAQQPEILQYWKSLTTKHNLSSYIQFHTLVTNAIWDASSQEYIITTKDTHSGVQQTTRARIIISAIGGFVAPSYPVEISGKEQFQGRMWHSSRWRHDVPLQGLRVGVIGNGASAAQIIPEIAKDETTTIVNFCRTPSWFIPREQFSYSKTTRWIFRYIPLVARLYRAVIMARHDVNYFALWPKKSEKTRKIVRKRLIEYIKSVAPKEYHEQLIPTYPPGCKRLVLDPGYLKSLRQPNVSLNWDEIKEVTPTGLRMQGGNVVDLDVIVFATGYVFISNELEVSGSKGITIREYWERQKGPTAYLGTTMPGFPNYFTLLGPNTATGHASVIFSEESQLNYILKMVKPVLDGDASSFEVSAEASEAYNRDLQERLSKTVWTDCRSFYRSGGSQDGKVVATFPGTLTQFWWLTRSVRWEDYIGVNAESWMEKRKRGSVGRITLMSMVTALCLMLWGVPRLRK</sequence>
<dbReference type="PANTHER" id="PTHR42877">
    <property type="entry name" value="L-ORNITHINE N(5)-MONOOXYGENASE-RELATED"/>
    <property type="match status" value="1"/>
</dbReference>
<reference evidence="6 7" key="1">
    <citation type="journal article" date="2016" name="Mol. Biol. Evol.">
        <title>Comparative Genomics of Early-Diverging Mushroom-Forming Fungi Provides Insights into the Origins of Lignocellulose Decay Capabilities.</title>
        <authorList>
            <person name="Nagy L.G."/>
            <person name="Riley R."/>
            <person name="Tritt A."/>
            <person name="Adam C."/>
            <person name="Daum C."/>
            <person name="Floudas D."/>
            <person name="Sun H."/>
            <person name="Yadav J.S."/>
            <person name="Pangilinan J."/>
            <person name="Larsson K.H."/>
            <person name="Matsuura K."/>
            <person name="Barry K."/>
            <person name="Labutti K."/>
            <person name="Kuo R."/>
            <person name="Ohm R.A."/>
            <person name="Bhattacharya S.S."/>
            <person name="Shirouzu T."/>
            <person name="Yoshinaga Y."/>
            <person name="Martin F.M."/>
            <person name="Grigoriev I.V."/>
            <person name="Hibbett D.S."/>
        </authorList>
    </citation>
    <scope>NUCLEOTIDE SEQUENCE [LARGE SCALE GENOMIC DNA]</scope>
    <source>
        <strain evidence="6 7">HHB9708</strain>
    </source>
</reference>
<evidence type="ECO:0000256" key="4">
    <source>
        <dbReference type="ARBA" id="ARBA00023002"/>
    </source>
</evidence>
<name>A0A164S0Q7_9AGAM</name>
<dbReference type="SUPFAM" id="SSF51905">
    <property type="entry name" value="FAD/NAD(P)-binding domain"/>
    <property type="match status" value="1"/>
</dbReference>
<gene>
    <name evidence="6" type="ORF">SISNIDRAFT_551170</name>
</gene>
<evidence type="ECO:0000313" key="7">
    <source>
        <dbReference type="Proteomes" id="UP000076722"/>
    </source>
</evidence>
<dbReference type="Pfam" id="PF00743">
    <property type="entry name" value="FMO-like"/>
    <property type="match status" value="1"/>
</dbReference>
<evidence type="ECO:0000313" key="6">
    <source>
        <dbReference type="EMBL" id="KZS91055.1"/>
    </source>
</evidence>
<dbReference type="STRING" id="1314777.A0A164S0Q7"/>
<keyword evidence="5" id="KW-1133">Transmembrane helix</keyword>
<keyword evidence="3" id="KW-0274">FAD</keyword>
<dbReference type="Gene3D" id="3.50.50.60">
    <property type="entry name" value="FAD/NAD(P)-binding domain"/>
    <property type="match status" value="2"/>
</dbReference>
<dbReference type="InterPro" id="IPR020946">
    <property type="entry name" value="Flavin_mOase-like"/>
</dbReference>
<evidence type="ECO:0000256" key="1">
    <source>
        <dbReference type="ARBA" id="ARBA00010139"/>
    </source>
</evidence>
<dbReference type="OrthoDB" id="74360at2759"/>
<dbReference type="GO" id="GO:0050661">
    <property type="term" value="F:NADP binding"/>
    <property type="evidence" value="ECO:0007669"/>
    <property type="project" value="InterPro"/>
</dbReference>
<proteinExistence type="inferred from homology"/>
<feature type="transmembrane region" description="Helical" evidence="5">
    <location>
        <begin position="524"/>
        <end position="543"/>
    </location>
</feature>
<feature type="transmembrane region" description="Helical" evidence="5">
    <location>
        <begin position="20"/>
        <end position="39"/>
    </location>
</feature>
<evidence type="ECO:0000256" key="2">
    <source>
        <dbReference type="ARBA" id="ARBA00022630"/>
    </source>
</evidence>
<dbReference type="EMBL" id="KV419417">
    <property type="protein sequence ID" value="KZS91055.1"/>
    <property type="molecule type" value="Genomic_DNA"/>
</dbReference>
<dbReference type="PANTHER" id="PTHR42877:SF4">
    <property type="entry name" value="FAD_NAD(P)-BINDING DOMAIN-CONTAINING PROTEIN-RELATED"/>
    <property type="match status" value="1"/>
</dbReference>
<evidence type="ECO:0000256" key="3">
    <source>
        <dbReference type="ARBA" id="ARBA00022827"/>
    </source>
</evidence>
<dbReference type="InterPro" id="IPR036188">
    <property type="entry name" value="FAD/NAD-bd_sf"/>
</dbReference>
<keyword evidence="4" id="KW-0560">Oxidoreductase</keyword>
<dbReference type="GO" id="GO:0050660">
    <property type="term" value="F:flavin adenine dinucleotide binding"/>
    <property type="evidence" value="ECO:0007669"/>
    <property type="project" value="InterPro"/>
</dbReference>
<dbReference type="Proteomes" id="UP000076722">
    <property type="component" value="Unassembled WGS sequence"/>
</dbReference>
<dbReference type="InterPro" id="IPR051209">
    <property type="entry name" value="FAD-bind_Monooxygenase_sf"/>
</dbReference>
<dbReference type="GO" id="GO:0004499">
    <property type="term" value="F:N,N-dimethylaniline monooxygenase activity"/>
    <property type="evidence" value="ECO:0007669"/>
    <property type="project" value="InterPro"/>
</dbReference>
<accession>A0A164S0Q7</accession>
<protein>
    <submittedName>
        <fullName evidence="6">FAD/NAD-binding domain-containing protein</fullName>
    </submittedName>
</protein>